<dbReference type="EMBL" id="CAIJDP010000069">
    <property type="protein sequence ID" value="CAD0004959.1"/>
    <property type="molecule type" value="Genomic_DNA"/>
</dbReference>
<gene>
    <name evidence="1" type="ORF">FLAT13_02490</name>
</gene>
<keyword evidence="2" id="KW-1185">Reference proteome</keyword>
<sequence>MESFNEAISILYELFMFSKSGLTSYAIDSSSGSLLSLL</sequence>
<accession>A0A6V6Z059</accession>
<protein>
    <submittedName>
        <fullName evidence="1">Uncharacterized protein</fullName>
    </submittedName>
</protein>
<dbReference type="AlphaFoldDB" id="A0A6V6Z059"/>
<proteinExistence type="predicted"/>
<comment type="caution">
    <text evidence="1">The sequence shown here is derived from an EMBL/GenBank/DDBJ whole genome shotgun (WGS) entry which is preliminary data.</text>
</comment>
<dbReference type="Proteomes" id="UP000530060">
    <property type="component" value="Unassembled WGS sequence"/>
</dbReference>
<evidence type="ECO:0000313" key="2">
    <source>
        <dbReference type="Proteomes" id="UP000530060"/>
    </source>
</evidence>
<reference evidence="1 2" key="1">
    <citation type="submission" date="2020-06" db="EMBL/GenBank/DDBJ databases">
        <authorList>
            <person name="Criscuolo A."/>
        </authorList>
    </citation>
    <scope>NUCLEOTIDE SEQUENCE [LARGE SCALE GENOMIC DNA]</scope>
    <source>
        <strain evidence="2">CIP 111411</strain>
    </source>
</reference>
<evidence type="ECO:0000313" key="1">
    <source>
        <dbReference type="EMBL" id="CAD0004959.1"/>
    </source>
</evidence>
<organism evidence="1 2">
    <name type="scientific">Flavobacterium salmonis</name>
    <dbReference type="NCBI Taxonomy" id="2654844"/>
    <lineage>
        <taxon>Bacteria</taxon>
        <taxon>Pseudomonadati</taxon>
        <taxon>Bacteroidota</taxon>
        <taxon>Flavobacteriia</taxon>
        <taxon>Flavobacteriales</taxon>
        <taxon>Flavobacteriaceae</taxon>
        <taxon>Flavobacterium</taxon>
    </lineage>
</organism>
<name>A0A6V6Z059_9FLAO</name>